<dbReference type="SUPFAM" id="SSF56219">
    <property type="entry name" value="DNase I-like"/>
    <property type="match status" value="1"/>
</dbReference>
<organism evidence="1 2">
    <name type="scientific">Vibrio splendidus</name>
    <dbReference type="NCBI Taxonomy" id="29497"/>
    <lineage>
        <taxon>Bacteria</taxon>
        <taxon>Pseudomonadati</taxon>
        <taxon>Pseudomonadota</taxon>
        <taxon>Gammaproteobacteria</taxon>
        <taxon>Vibrionales</taxon>
        <taxon>Vibrionaceae</taxon>
        <taxon>Vibrio</taxon>
    </lineage>
</organism>
<accession>A0AB35MUT3</accession>
<evidence type="ECO:0000313" key="1">
    <source>
        <dbReference type="EMBL" id="MDP2500144.1"/>
    </source>
</evidence>
<name>A0AB35MUT3_VIBSP</name>
<protein>
    <recommendedName>
        <fullName evidence="3">Endonuclease/exonuclease/phosphatase domain-containing protein</fullName>
    </recommendedName>
</protein>
<dbReference type="InterPro" id="IPR036691">
    <property type="entry name" value="Endo/exonu/phosph_ase_sf"/>
</dbReference>
<reference evidence="1" key="1">
    <citation type="submission" date="2023-07" db="EMBL/GenBank/DDBJ databases">
        <title>Genome content predicts the carbon catabolic preferences of heterotrophic bacteria.</title>
        <authorList>
            <person name="Gralka M."/>
        </authorList>
    </citation>
    <scope>NUCLEOTIDE SEQUENCE</scope>
    <source>
        <strain evidence="1">6E02</strain>
    </source>
</reference>
<sequence length="240" mass="26734">MLNHHAKSRYNGRMITDEQRTNAALDLIDYIYQAPTEYVALLGDFNDTPDDRSLNTLERGIDSPMLIENVNGSFLINITEPLTLKEHVSFGLKSLDKTDSIVRLVNPSIPGSRKENIDNFLNDIPARKALYDQILVSPALITLFSQPTAAKIFDDVVGIDGNDDTRASDHLPVYVDFHCPDCDAPKLRITALLPNPLGSDSGNELIKIQNFGNSFQGKIIIQDASLKNEVIEIDLAKQQW</sequence>
<proteinExistence type="predicted"/>
<gene>
    <name evidence="1" type="ORF">Q8W42_05425</name>
</gene>
<dbReference type="RefSeq" id="WP_305372584.1">
    <property type="nucleotide sequence ID" value="NZ_JAUYVL010000002.1"/>
</dbReference>
<comment type="caution">
    <text evidence="1">The sequence shown here is derived from an EMBL/GenBank/DDBJ whole genome shotgun (WGS) entry which is preliminary data.</text>
</comment>
<evidence type="ECO:0008006" key="3">
    <source>
        <dbReference type="Google" id="ProtNLM"/>
    </source>
</evidence>
<dbReference type="Proteomes" id="UP001177935">
    <property type="component" value="Unassembled WGS sequence"/>
</dbReference>
<dbReference type="AlphaFoldDB" id="A0AB35MUT3"/>
<evidence type="ECO:0000313" key="2">
    <source>
        <dbReference type="Proteomes" id="UP001177935"/>
    </source>
</evidence>
<dbReference type="EMBL" id="JAUYVL010000002">
    <property type="protein sequence ID" value="MDP2500144.1"/>
    <property type="molecule type" value="Genomic_DNA"/>
</dbReference>
<dbReference type="Gene3D" id="3.60.10.10">
    <property type="entry name" value="Endonuclease/exonuclease/phosphatase"/>
    <property type="match status" value="1"/>
</dbReference>